<evidence type="ECO:0000256" key="2">
    <source>
        <dbReference type="ARBA" id="ARBA00022692"/>
    </source>
</evidence>
<comment type="subcellular location">
    <subcellularLocation>
        <location evidence="1">Membrane</location>
        <topology evidence="1">Multi-pass membrane protein</topology>
    </subcellularLocation>
</comment>
<gene>
    <name evidence="6" type="ORF">BSAL_80180</name>
</gene>
<dbReference type="Proteomes" id="UP000051952">
    <property type="component" value="Unassembled WGS sequence"/>
</dbReference>
<evidence type="ECO:0000256" key="1">
    <source>
        <dbReference type="ARBA" id="ARBA00004141"/>
    </source>
</evidence>
<dbReference type="Pfam" id="PF09801">
    <property type="entry name" value="SYS1"/>
    <property type="match status" value="1"/>
</dbReference>
<name>A0A0S4IY07_BODSA</name>
<reference evidence="7" key="1">
    <citation type="submission" date="2015-09" db="EMBL/GenBank/DDBJ databases">
        <authorList>
            <consortium name="Pathogen Informatics"/>
        </authorList>
    </citation>
    <scope>NUCLEOTIDE SEQUENCE [LARGE SCALE GENOMIC DNA]</scope>
    <source>
        <strain evidence="7">Lake Konstanz</strain>
    </source>
</reference>
<evidence type="ECO:0000256" key="5">
    <source>
        <dbReference type="SAM" id="Phobius"/>
    </source>
</evidence>
<dbReference type="VEuPathDB" id="TriTrypDB:BSAL_80180"/>
<evidence type="ECO:0000313" key="7">
    <source>
        <dbReference type="Proteomes" id="UP000051952"/>
    </source>
</evidence>
<dbReference type="EMBL" id="CYKH01000841">
    <property type="protein sequence ID" value="CUG49476.1"/>
    <property type="molecule type" value="Genomic_DNA"/>
</dbReference>
<dbReference type="InterPro" id="IPR019185">
    <property type="entry name" value="Integral_membrane_SYS1-rel"/>
</dbReference>
<dbReference type="GO" id="GO:0016020">
    <property type="term" value="C:membrane"/>
    <property type="evidence" value="ECO:0007669"/>
    <property type="project" value="UniProtKB-SubCell"/>
</dbReference>
<keyword evidence="2 5" id="KW-0812">Transmembrane</keyword>
<proteinExistence type="predicted"/>
<evidence type="ECO:0000256" key="3">
    <source>
        <dbReference type="ARBA" id="ARBA00022989"/>
    </source>
</evidence>
<sequence>MRIIALITGFYLLCGGSLTILKMVYMSHDPTNSVGTNSASGAETLSINSNHGVTSIVRHDQSHSPTMAPNHNHYDHDVTIMFSSFRSIAMNGILLPSPIWLVSQRLLIAVGMSCLVASIVDVFRSVVDYTVSTYVIHAVVSTCVLRGFPVSFLWWTIMVCECASVVIASEVLVARKQRHSMMRAVRRLEDADEEEFGVKASSGVGRDSCAA</sequence>
<keyword evidence="7" id="KW-1185">Reference proteome</keyword>
<keyword evidence="3 5" id="KW-1133">Transmembrane helix</keyword>
<organism evidence="6 7">
    <name type="scientific">Bodo saltans</name>
    <name type="common">Flagellated protozoan</name>
    <dbReference type="NCBI Taxonomy" id="75058"/>
    <lineage>
        <taxon>Eukaryota</taxon>
        <taxon>Discoba</taxon>
        <taxon>Euglenozoa</taxon>
        <taxon>Kinetoplastea</taxon>
        <taxon>Metakinetoplastina</taxon>
        <taxon>Eubodonida</taxon>
        <taxon>Bodonidae</taxon>
        <taxon>Bodo</taxon>
    </lineage>
</organism>
<protein>
    <submittedName>
        <fullName evidence="6">Membrane-associated protein, putative</fullName>
    </submittedName>
</protein>
<evidence type="ECO:0000313" key="6">
    <source>
        <dbReference type="EMBL" id="CUG49476.1"/>
    </source>
</evidence>
<feature type="transmembrane region" description="Helical" evidence="5">
    <location>
        <begin position="99"/>
        <end position="120"/>
    </location>
</feature>
<accession>A0A0S4IY07</accession>
<evidence type="ECO:0000256" key="4">
    <source>
        <dbReference type="ARBA" id="ARBA00023136"/>
    </source>
</evidence>
<dbReference type="AlphaFoldDB" id="A0A0S4IY07"/>
<feature type="transmembrane region" description="Helical" evidence="5">
    <location>
        <begin position="154"/>
        <end position="173"/>
    </location>
</feature>
<keyword evidence="4 5" id="KW-0472">Membrane</keyword>